<organism evidence="1 2">
    <name type="scientific">Streptomyces scopuliridis</name>
    <dbReference type="NCBI Taxonomy" id="452529"/>
    <lineage>
        <taxon>Bacteria</taxon>
        <taxon>Bacillati</taxon>
        <taxon>Actinomycetota</taxon>
        <taxon>Actinomycetes</taxon>
        <taxon>Kitasatosporales</taxon>
        <taxon>Streptomycetaceae</taxon>
        <taxon>Streptomyces</taxon>
    </lineage>
</organism>
<dbReference type="Proteomes" id="UP001348369">
    <property type="component" value="Chromosome"/>
</dbReference>
<accession>A0ACD4ZZH6</accession>
<proteinExistence type="predicted"/>
<protein>
    <submittedName>
        <fullName evidence="1">MFS transporter</fullName>
    </submittedName>
</protein>
<dbReference type="EMBL" id="CP109109">
    <property type="protein sequence ID" value="WSC02572.1"/>
    <property type="molecule type" value="Genomic_DNA"/>
</dbReference>
<evidence type="ECO:0000313" key="2">
    <source>
        <dbReference type="Proteomes" id="UP001348369"/>
    </source>
</evidence>
<keyword evidence="2" id="KW-1185">Reference proteome</keyword>
<name>A0ACD4ZZH6_9ACTN</name>
<gene>
    <name evidence="1" type="ORF">OG835_40005</name>
</gene>
<evidence type="ECO:0000313" key="1">
    <source>
        <dbReference type="EMBL" id="WSC02572.1"/>
    </source>
</evidence>
<sequence length="427" mass="43017">MAGRERGPTRGPGRTLTTRPSGPRLFLLVCSFLITLGSFAVLPYMSVLLHQRLGLGLGTVGVVLAVASLVQFSGGVVGGALARRIGLRATMLVALAVRTAGFAAFVPGLGSPSAAIGALFLVSCGAALYLPANKAYLVEGAAESERPRLLSASGSAFNAGIALGPPAAAPFVLTSPGALFAGVTALFAVVGLGHALLPAGTAAPGASGASSPRKDGDPAAPAGRPGGLPFIVTVLSVYVFMFFQHYLALYAVPRTSASFYGGVLMGYACLLVVAQPLLSEWIAGLSYRRAMRVGFGAMAAGTAVIGAGGRAGIGVGAALICLGEIVLFLKNDLEALARSSAAPAVVFGRQRLAAGLGAFASGVAGGQLYGAAEDLGTARGFWFAVSLQALVLPALLVPLAGAVRRRYDGSRTRPEKQAAADGGPRRT</sequence>
<reference evidence="1" key="1">
    <citation type="submission" date="2022-10" db="EMBL/GenBank/DDBJ databases">
        <title>The complete genomes of actinobacterial strains from the NBC collection.</title>
        <authorList>
            <person name="Joergensen T.S."/>
            <person name="Alvarez Arevalo M."/>
            <person name="Sterndorff E.B."/>
            <person name="Faurdal D."/>
            <person name="Vuksanovic O."/>
            <person name="Mourched A.-S."/>
            <person name="Charusanti P."/>
            <person name="Shaw S."/>
            <person name="Blin K."/>
            <person name="Weber T."/>
        </authorList>
    </citation>
    <scope>NUCLEOTIDE SEQUENCE</scope>
    <source>
        <strain evidence="1">NBC 01771</strain>
    </source>
</reference>